<keyword evidence="3" id="KW-1185">Reference proteome</keyword>
<feature type="compositionally biased region" description="Polar residues" evidence="1">
    <location>
        <begin position="260"/>
        <end position="278"/>
    </location>
</feature>
<comment type="caution">
    <text evidence="2">The sequence shown here is derived from an EMBL/GenBank/DDBJ whole genome shotgun (WGS) entry which is preliminary data.</text>
</comment>
<proteinExistence type="predicted"/>
<dbReference type="EMBL" id="BRYA01000145">
    <property type="protein sequence ID" value="GMI41263.1"/>
    <property type="molecule type" value="Genomic_DNA"/>
</dbReference>
<dbReference type="Proteomes" id="UP001165065">
    <property type="component" value="Unassembled WGS sequence"/>
</dbReference>
<evidence type="ECO:0000313" key="2">
    <source>
        <dbReference type="EMBL" id="GMI41263.1"/>
    </source>
</evidence>
<evidence type="ECO:0000256" key="1">
    <source>
        <dbReference type="SAM" id="MobiDB-lite"/>
    </source>
</evidence>
<dbReference type="OrthoDB" id="10348428at2759"/>
<sequence>MYRAKFFAALPFLHYLDDSNLEEAFPTISDSPDGKYFKGSTVKQAIPSASGIRCGVSIETTPTPPHPNPPTPIFFHHPSNDLPSTFDDAATCTFRALIMKPSAEAASKAVAAVKAGLNGMSSSQEAASATPLANNKSTPTKPILVFTFASSSQPFMVDPLHIKQVRLEEPATAYPPSLVFVFENVTFRTYEIAETYMTPGDDIQESMQVSYQRLLASYKEITGFLETYKGDESSPKPATLTVNQTRKLVTEGRFVLDSKQASPETSICSNNKQGAQAQESEKLTDEVIIDPIPSNECEAAAVEMPKTAPIEDIMLRPDVLLEKAEKLAPAAKKRRLAKESAKRLITNIVSPKTIPSLNIVEASRFLPEGYLEKLGGEGHASSLTPDSELSNQLNKCAEEIKNTHVTLSEEDTAQVKEINERISKCKENLDSMIRKAYKVGGKGNKKRKSLEGELAAGREEEPAGAMPGEEDVKAGFEEILVAVRAKNLLLWG</sequence>
<protein>
    <submittedName>
        <fullName evidence="2">Uncharacterized protein</fullName>
    </submittedName>
</protein>
<accession>A0A9W7GCI4</accession>
<feature type="region of interest" description="Disordered" evidence="1">
    <location>
        <begin position="443"/>
        <end position="469"/>
    </location>
</feature>
<name>A0A9W7GCI4_9STRA</name>
<gene>
    <name evidence="2" type="ORF">TrCOL_g13443</name>
</gene>
<feature type="region of interest" description="Disordered" evidence="1">
    <location>
        <begin position="260"/>
        <end position="282"/>
    </location>
</feature>
<organism evidence="2 3">
    <name type="scientific">Triparma columacea</name>
    <dbReference type="NCBI Taxonomy" id="722753"/>
    <lineage>
        <taxon>Eukaryota</taxon>
        <taxon>Sar</taxon>
        <taxon>Stramenopiles</taxon>
        <taxon>Ochrophyta</taxon>
        <taxon>Bolidophyceae</taxon>
        <taxon>Parmales</taxon>
        <taxon>Triparmaceae</taxon>
        <taxon>Triparma</taxon>
    </lineage>
</organism>
<dbReference type="AlphaFoldDB" id="A0A9W7GCI4"/>
<reference evidence="3" key="1">
    <citation type="journal article" date="2023" name="Commun. Biol.">
        <title>Genome analysis of Parmales, the sister group of diatoms, reveals the evolutionary specialization of diatoms from phago-mixotrophs to photoautotrophs.</title>
        <authorList>
            <person name="Ban H."/>
            <person name="Sato S."/>
            <person name="Yoshikawa S."/>
            <person name="Yamada K."/>
            <person name="Nakamura Y."/>
            <person name="Ichinomiya M."/>
            <person name="Sato N."/>
            <person name="Blanc-Mathieu R."/>
            <person name="Endo H."/>
            <person name="Kuwata A."/>
            <person name="Ogata H."/>
        </authorList>
    </citation>
    <scope>NUCLEOTIDE SEQUENCE [LARGE SCALE GENOMIC DNA]</scope>
</reference>
<evidence type="ECO:0000313" key="3">
    <source>
        <dbReference type="Proteomes" id="UP001165065"/>
    </source>
</evidence>